<accession>A0A7C4Q3I0</accession>
<evidence type="ECO:0000256" key="3">
    <source>
        <dbReference type="ARBA" id="ARBA00023002"/>
    </source>
</evidence>
<evidence type="ECO:0000256" key="5">
    <source>
        <dbReference type="ARBA" id="ARBA00023014"/>
    </source>
</evidence>
<dbReference type="AlphaFoldDB" id="A0A7C4Q3I0"/>
<organism evidence="6">
    <name type="scientific">Bellilinea caldifistulae</name>
    <dbReference type="NCBI Taxonomy" id="360411"/>
    <lineage>
        <taxon>Bacteria</taxon>
        <taxon>Bacillati</taxon>
        <taxon>Chloroflexota</taxon>
        <taxon>Anaerolineae</taxon>
        <taxon>Anaerolineales</taxon>
        <taxon>Anaerolineaceae</taxon>
        <taxon>Bellilinea</taxon>
    </lineage>
</organism>
<evidence type="ECO:0000313" key="6">
    <source>
        <dbReference type="EMBL" id="HGS87410.1"/>
    </source>
</evidence>
<dbReference type="GO" id="GO:0051539">
    <property type="term" value="F:4 iron, 4 sulfur cluster binding"/>
    <property type="evidence" value="ECO:0007669"/>
    <property type="project" value="UniProtKB-KW"/>
</dbReference>
<dbReference type="Gene3D" id="3.50.50.60">
    <property type="entry name" value="FAD/NAD(P)-binding domain"/>
    <property type="match status" value="1"/>
</dbReference>
<evidence type="ECO:0000256" key="2">
    <source>
        <dbReference type="ARBA" id="ARBA00022723"/>
    </source>
</evidence>
<gene>
    <name evidence="6" type="ORF">ENT17_07300</name>
</gene>
<keyword evidence="1" id="KW-0004">4Fe-4S</keyword>
<dbReference type="InterPro" id="IPR036188">
    <property type="entry name" value="FAD/NAD-bd_sf"/>
</dbReference>
<protein>
    <submittedName>
        <fullName evidence="6">FAD-dependent oxidoreductase</fullName>
    </submittedName>
</protein>
<keyword evidence="3" id="KW-0560">Oxidoreductase</keyword>
<dbReference type="PRINTS" id="PR00469">
    <property type="entry name" value="PNDRDTASEII"/>
</dbReference>
<dbReference type="SUPFAM" id="SSF51905">
    <property type="entry name" value="FAD/NAD(P)-binding domain"/>
    <property type="match status" value="1"/>
</dbReference>
<dbReference type="PANTHER" id="PTHR43498">
    <property type="entry name" value="FERREDOXIN:COB-COM HETERODISULFIDE REDUCTASE SUBUNIT A"/>
    <property type="match status" value="1"/>
</dbReference>
<keyword evidence="5" id="KW-0411">Iron-sulfur</keyword>
<comment type="caution">
    <text evidence="6">The sequence shown here is derived from an EMBL/GenBank/DDBJ whole genome shotgun (WGS) entry which is preliminary data.</text>
</comment>
<dbReference type="PANTHER" id="PTHR43498:SF1">
    <property type="entry name" value="COB--COM HETERODISULFIDE REDUCTASE IRON-SULFUR SUBUNIT A"/>
    <property type="match status" value="1"/>
</dbReference>
<dbReference type="Pfam" id="PF12831">
    <property type="entry name" value="FAD_oxidored"/>
    <property type="match status" value="1"/>
</dbReference>
<keyword evidence="4" id="KW-0408">Iron</keyword>
<sequence>MIVYSTTLQDLPPAEILVVGSGSAGATAAITAARLGALVTLVERYGFMGGISTQVLDTFYGFFTPGANPRKVVGGVPDWVVEELLKHKAAIYRPNTYGAGQGITYDPETLKVIWEQLALQSGVRLLYHALVVDVIREGDTIQGVVIASKAGLFRLTAQVVIDASGDADVAARMDVPFESSRDVPIQSLTTTFKLINVDVEKAKNVKKAELHAKMQQAAEWGYDLPRKEGSVHLTPLPGVMATNMTRVRDVDPLDIQQLTQAEIEGRRQAMEYSRFLIERIPGYEKAALGGLSVQIGVRESRRIFGEYRLSRDDVLSARKFSDAIAQCGAPIEEHHAGQDTRWEYLPEGETYHIPYRCLLPQKAEGLLVAGRCLSADHDAHASVRSMGQCMAMGQAAGAAAVIALQHNTHPRAVAIPELQSTLRRLGAILD</sequence>
<evidence type="ECO:0000256" key="4">
    <source>
        <dbReference type="ARBA" id="ARBA00023004"/>
    </source>
</evidence>
<dbReference type="GO" id="GO:0046872">
    <property type="term" value="F:metal ion binding"/>
    <property type="evidence" value="ECO:0007669"/>
    <property type="project" value="UniProtKB-KW"/>
</dbReference>
<dbReference type="InterPro" id="IPR039650">
    <property type="entry name" value="HdrA-like"/>
</dbReference>
<name>A0A7C4Q3I0_9CHLR</name>
<reference evidence="6" key="1">
    <citation type="journal article" date="2020" name="mSystems">
        <title>Genome- and Community-Level Interaction Insights into Carbon Utilization and Element Cycling Functions of Hydrothermarchaeota in Hydrothermal Sediment.</title>
        <authorList>
            <person name="Zhou Z."/>
            <person name="Liu Y."/>
            <person name="Xu W."/>
            <person name="Pan J."/>
            <person name="Luo Z.H."/>
            <person name="Li M."/>
        </authorList>
    </citation>
    <scope>NUCLEOTIDE SEQUENCE [LARGE SCALE GENOMIC DNA]</scope>
    <source>
        <strain evidence="6">SpSt-556</strain>
    </source>
</reference>
<keyword evidence="2" id="KW-0479">Metal-binding</keyword>
<dbReference type="EMBL" id="DSXR01000074">
    <property type="protein sequence ID" value="HGS87410.1"/>
    <property type="molecule type" value="Genomic_DNA"/>
</dbReference>
<proteinExistence type="predicted"/>
<dbReference type="GO" id="GO:0016491">
    <property type="term" value="F:oxidoreductase activity"/>
    <property type="evidence" value="ECO:0007669"/>
    <property type="project" value="UniProtKB-KW"/>
</dbReference>
<evidence type="ECO:0000256" key="1">
    <source>
        <dbReference type="ARBA" id="ARBA00022485"/>
    </source>
</evidence>